<keyword evidence="4 12" id="KW-0813">Transport</keyword>
<reference evidence="14 15" key="1">
    <citation type="submission" date="2015-10" db="EMBL/GenBank/DDBJ databases">
        <title>Conservation of the essential genome among Caulobacter and Brevundimonas species.</title>
        <authorList>
            <person name="Scott D."/>
            <person name="Ely B."/>
        </authorList>
    </citation>
    <scope>NUCLEOTIDE SEQUENCE [LARGE SCALE GENOMIC DNA]</scope>
    <source>
        <strain evidence="14 15">CB4</strain>
    </source>
</reference>
<evidence type="ECO:0000256" key="2">
    <source>
        <dbReference type="ARBA" id="ARBA00008445"/>
    </source>
</evidence>
<evidence type="ECO:0000313" key="15">
    <source>
        <dbReference type="Proteomes" id="UP000056905"/>
    </source>
</evidence>
<dbReference type="GO" id="GO:0015450">
    <property type="term" value="F:protein-transporting ATPase activity"/>
    <property type="evidence" value="ECO:0007669"/>
    <property type="project" value="UniProtKB-UniRule"/>
</dbReference>
<dbReference type="PRINTS" id="PR01651">
    <property type="entry name" value="SECGEXPORT"/>
</dbReference>
<dbReference type="Pfam" id="PF03840">
    <property type="entry name" value="SecG"/>
    <property type="match status" value="1"/>
</dbReference>
<dbReference type="OrthoDB" id="7392242at2"/>
<dbReference type="NCBIfam" id="TIGR00810">
    <property type="entry name" value="secG"/>
    <property type="match status" value="1"/>
</dbReference>
<evidence type="ECO:0000256" key="12">
    <source>
        <dbReference type="RuleBase" id="RU365087"/>
    </source>
</evidence>
<comment type="caution">
    <text evidence="12">Lacks conserved residue(s) required for the propagation of feature annotation.</text>
</comment>
<evidence type="ECO:0000256" key="1">
    <source>
        <dbReference type="ARBA" id="ARBA00004651"/>
    </source>
</evidence>
<sequence length="149" mass="15049">MLIGILLAINIVVCLGLIGVVLLQRSEGGALGMGGGNTGFMTARGAGDLLTRITWILFSIFLVISLVLTILTGRMGGESAVDRLDIDSLDTKTLNAPITPVAPVGQTPGTAQPGAIQAPTPSINQPLTSQTAPAQPSAPAPVAGQTPAQ</sequence>
<organism evidence="14 15">
    <name type="scientific">Caulobacter henricii</name>
    <dbReference type="NCBI Taxonomy" id="69395"/>
    <lineage>
        <taxon>Bacteria</taxon>
        <taxon>Pseudomonadati</taxon>
        <taxon>Pseudomonadota</taxon>
        <taxon>Alphaproteobacteria</taxon>
        <taxon>Caulobacterales</taxon>
        <taxon>Caulobacteraceae</taxon>
        <taxon>Caulobacter</taxon>
    </lineage>
</organism>
<gene>
    <name evidence="14" type="ORF">AQ619_08940</name>
</gene>
<keyword evidence="7 12" id="KW-0653">Protein transport</keyword>
<dbReference type="GO" id="GO:0009306">
    <property type="term" value="P:protein secretion"/>
    <property type="evidence" value="ECO:0007669"/>
    <property type="project" value="UniProtKB-UniRule"/>
</dbReference>
<dbReference type="InterPro" id="IPR004692">
    <property type="entry name" value="SecG"/>
</dbReference>
<comment type="subcellular location">
    <subcellularLocation>
        <location evidence="1 12">Cell membrane</location>
        <topology evidence="1 12">Multi-pass membrane protein</topology>
    </subcellularLocation>
</comment>
<keyword evidence="9 12" id="KW-0811">Translocation</keyword>
<dbReference type="AlphaFoldDB" id="A0A0P0P3U6"/>
<keyword evidence="5 12" id="KW-1003">Cell membrane</keyword>
<feature type="transmembrane region" description="Helical" evidence="12">
    <location>
        <begin position="52"/>
        <end position="73"/>
    </location>
</feature>
<keyword evidence="15" id="KW-1185">Reference proteome</keyword>
<evidence type="ECO:0000256" key="10">
    <source>
        <dbReference type="ARBA" id="ARBA00023136"/>
    </source>
</evidence>
<accession>A0A0P0P3U6</accession>
<keyword evidence="10 12" id="KW-0472">Membrane</keyword>
<dbReference type="STRING" id="69395.AQ619_08940"/>
<keyword evidence="6 12" id="KW-0812">Transmembrane</keyword>
<evidence type="ECO:0000256" key="3">
    <source>
        <dbReference type="ARBA" id="ARBA00017876"/>
    </source>
</evidence>
<feature type="region of interest" description="Disordered" evidence="13">
    <location>
        <begin position="97"/>
        <end position="149"/>
    </location>
</feature>
<evidence type="ECO:0000256" key="13">
    <source>
        <dbReference type="SAM" id="MobiDB-lite"/>
    </source>
</evidence>
<dbReference type="GO" id="GO:0065002">
    <property type="term" value="P:intracellular protein transmembrane transport"/>
    <property type="evidence" value="ECO:0007669"/>
    <property type="project" value="TreeGrafter"/>
</dbReference>
<dbReference type="GO" id="GO:0043952">
    <property type="term" value="P:protein transport by the Sec complex"/>
    <property type="evidence" value="ECO:0007669"/>
    <property type="project" value="TreeGrafter"/>
</dbReference>
<name>A0A0P0P3U6_9CAUL</name>
<evidence type="ECO:0000256" key="6">
    <source>
        <dbReference type="ARBA" id="ARBA00022692"/>
    </source>
</evidence>
<evidence type="ECO:0000313" key="14">
    <source>
        <dbReference type="EMBL" id="ALL15272.1"/>
    </source>
</evidence>
<keyword evidence="8 12" id="KW-1133">Transmembrane helix</keyword>
<evidence type="ECO:0000256" key="8">
    <source>
        <dbReference type="ARBA" id="ARBA00022989"/>
    </source>
</evidence>
<comment type="similarity">
    <text evidence="2 12">Belongs to the SecG family.</text>
</comment>
<dbReference type="PANTHER" id="PTHR34182:SF1">
    <property type="entry name" value="PROTEIN-EXPORT MEMBRANE PROTEIN SECG"/>
    <property type="match status" value="1"/>
</dbReference>
<protein>
    <recommendedName>
        <fullName evidence="3 12">Protein-export membrane protein SecG</fullName>
    </recommendedName>
</protein>
<dbReference type="EMBL" id="CP013002">
    <property type="protein sequence ID" value="ALL15272.1"/>
    <property type="molecule type" value="Genomic_DNA"/>
</dbReference>
<dbReference type="PANTHER" id="PTHR34182">
    <property type="entry name" value="PROTEIN-EXPORT MEMBRANE PROTEIN SECG"/>
    <property type="match status" value="1"/>
</dbReference>
<dbReference type="GO" id="GO:0005886">
    <property type="term" value="C:plasma membrane"/>
    <property type="evidence" value="ECO:0007669"/>
    <property type="project" value="UniProtKB-SubCell"/>
</dbReference>
<evidence type="ECO:0000256" key="7">
    <source>
        <dbReference type="ARBA" id="ARBA00022927"/>
    </source>
</evidence>
<evidence type="ECO:0000256" key="5">
    <source>
        <dbReference type="ARBA" id="ARBA00022475"/>
    </source>
</evidence>
<evidence type="ECO:0000256" key="11">
    <source>
        <dbReference type="ARBA" id="ARBA00025182"/>
    </source>
</evidence>
<evidence type="ECO:0000256" key="4">
    <source>
        <dbReference type="ARBA" id="ARBA00022448"/>
    </source>
</evidence>
<proteinExistence type="inferred from homology"/>
<evidence type="ECO:0000256" key="9">
    <source>
        <dbReference type="ARBA" id="ARBA00023010"/>
    </source>
</evidence>
<feature type="compositionally biased region" description="Low complexity" evidence="13">
    <location>
        <begin position="128"/>
        <end position="141"/>
    </location>
</feature>
<comment type="function">
    <text evidence="11 12">Involved in protein export. Participates in an early event of protein translocation.</text>
</comment>
<dbReference type="Proteomes" id="UP000056905">
    <property type="component" value="Chromosome"/>
</dbReference>
<dbReference type="KEGG" id="chq:AQ619_08940"/>